<keyword evidence="2" id="KW-1185">Reference proteome</keyword>
<accession>A0ABU4DK01</accession>
<proteinExistence type="predicted"/>
<name>A0ABU4DK01_9ACTN</name>
<sequence>MIADILARCCTLSLAQLIAAVDAPSSVVVDAVLGLVEAGSADLWSHHVDTHLVVGLLDGHGDRAGSGATRARVVIR</sequence>
<organism evidence="1 2">
    <name type="scientific">Gordonia amicalis</name>
    <dbReference type="NCBI Taxonomy" id="89053"/>
    <lineage>
        <taxon>Bacteria</taxon>
        <taxon>Bacillati</taxon>
        <taxon>Actinomycetota</taxon>
        <taxon>Actinomycetes</taxon>
        <taxon>Mycobacteriales</taxon>
        <taxon>Gordoniaceae</taxon>
        <taxon>Gordonia</taxon>
    </lineage>
</organism>
<evidence type="ECO:0000313" key="2">
    <source>
        <dbReference type="Proteomes" id="UP001185779"/>
    </source>
</evidence>
<comment type="caution">
    <text evidence="1">The sequence shown here is derived from an EMBL/GenBank/DDBJ whole genome shotgun (WGS) entry which is preliminary data.</text>
</comment>
<reference evidence="1 2" key="1">
    <citation type="submission" date="2023-10" db="EMBL/GenBank/DDBJ databases">
        <title>Development of a sustainable strategy for remediation of hydrocarbon-contaminated territories based on the waste exchange concept.</title>
        <authorList>
            <person name="Krivoruchko A."/>
        </authorList>
    </citation>
    <scope>NUCLEOTIDE SEQUENCE [LARGE SCALE GENOMIC DNA]</scope>
    <source>
        <strain evidence="1 2">IEGM 1266</strain>
    </source>
</reference>
<dbReference type="EMBL" id="JAWLKI010000040">
    <property type="protein sequence ID" value="MDV6309985.1"/>
    <property type="molecule type" value="Genomic_DNA"/>
</dbReference>
<dbReference type="Proteomes" id="UP001185779">
    <property type="component" value="Unassembled WGS sequence"/>
</dbReference>
<protein>
    <submittedName>
        <fullName evidence="1">Uncharacterized protein</fullName>
    </submittedName>
</protein>
<dbReference type="RefSeq" id="WP_317505677.1">
    <property type="nucleotide sequence ID" value="NZ_JAWLKI010000040.1"/>
</dbReference>
<evidence type="ECO:0000313" key="1">
    <source>
        <dbReference type="EMBL" id="MDV6309985.1"/>
    </source>
</evidence>
<gene>
    <name evidence="1" type="ORF">R3P94_22235</name>
</gene>